<evidence type="ECO:0000256" key="2">
    <source>
        <dbReference type="ARBA" id="ARBA00022803"/>
    </source>
</evidence>
<proteinExistence type="predicted"/>
<dbReference type="EMBL" id="LR877166">
    <property type="protein sequence ID" value="CAD2221624.1"/>
    <property type="molecule type" value="Genomic_DNA"/>
</dbReference>
<dbReference type="InterPro" id="IPR044244">
    <property type="entry name" value="TTC27/Emw1"/>
</dbReference>
<feature type="compositionally biased region" description="Basic and acidic residues" evidence="3">
    <location>
        <begin position="310"/>
        <end position="325"/>
    </location>
</feature>
<keyword evidence="5" id="KW-1185">Reference proteome</keyword>
<dbReference type="PANTHER" id="PTHR16193:SF0">
    <property type="entry name" value="TETRATRICOPEPTIDE REPEAT PROTEIN 27"/>
    <property type="match status" value="1"/>
</dbReference>
<evidence type="ECO:0008006" key="6">
    <source>
        <dbReference type="Google" id="ProtNLM"/>
    </source>
</evidence>
<keyword evidence="1" id="KW-0677">Repeat</keyword>
<dbReference type="AlphaFoldDB" id="A0A7G2CRL5"/>
<sequence length="548" mass="62596">MSFPELLTLLPAPEIKEEYIADGKVNLTVPDAVKASEEYCLTVAQYVRDNQNKLSVEKDIIPAVEFAMRLFNSENFSGSLSNKERQELAVIYKRFGEADLLEDCTAVKKARMTKEELEVLEQQGLMEDLRAMCYQRLLTRDGEMPVPSVRLCGLLLCAVALVSVDLDPSASGISLDPRDEKQPLFPLTSIWRLRVYYRHQLCLQHRAHTVFLQVSSCVDALLSQPESAITVATLLEISHVQQYYHRRDMAAATVRRAEKLSGLETEETSMMGVRTRWQQHQLVQMLLTAKSAREVPPDSETEEQPNVINGEKDGHDLLDRPRATPESEPVPVTPLHPEDKAIILSLCMDIENRNPHHGLTQHHMMTYIERLVVDPAVSPFMVASQILLTRCRLEVSRNRVQERAHLQLTELLDQFTITEREPERRTFARSGGDYFYCVPYPPIWTLRAELAAMCFEENLFKTALDIYEAIQDWQNIIECCKKLDKRRRAETLARDLLERDPANPMLWVALGEATRDDQYLWKAWELSGHTVAAPMRVLGETCLGPRAL</sequence>
<evidence type="ECO:0000256" key="3">
    <source>
        <dbReference type="SAM" id="MobiDB-lite"/>
    </source>
</evidence>
<evidence type="ECO:0000256" key="1">
    <source>
        <dbReference type="ARBA" id="ARBA00022737"/>
    </source>
</evidence>
<evidence type="ECO:0000313" key="4">
    <source>
        <dbReference type="EMBL" id="CAD2221624.1"/>
    </source>
</evidence>
<dbReference type="VEuPathDB" id="TriTrypDB:ADEAN_000915600"/>
<reference evidence="4 5" key="1">
    <citation type="submission" date="2020-08" db="EMBL/GenBank/DDBJ databases">
        <authorList>
            <person name="Newling K."/>
            <person name="Davey J."/>
            <person name="Forrester S."/>
        </authorList>
    </citation>
    <scope>NUCLEOTIDE SEQUENCE [LARGE SCALE GENOMIC DNA]</scope>
    <source>
        <strain evidence="5">Crithidia deanei Carvalho (ATCC PRA-265)</strain>
    </source>
</reference>
<accession>A0A7G2CRL5</accession>
<name>A0A7G2CRL5_9TRYP</name>
<dbReference type="PANTHER" id="PTHR16193">
    <property type="entry name" value="TETRATRICOPEPTIDE REPEAT PROTEIN 27"/>
    <property type="match status" value="1"/>
</dbReference>
<feature type="region of interest" description="Disordered" evidence="3">
    <location>
        <begin position="291"/>
        <end position="335"/>
    </location>
</feature>
<evidence type="ECO:0000313" key="5">
    <source>
        <dbReference type="Proteomes" id="UP000515908"/>
    </source>
</evidence>
<dbReference type="Proteomes" id="UP000515908">
    <property type="component" value="Chromosome 22"/>
</dbReference>
<keyword evidence="2" id="KW-0802">TPR repeat</keyword>
<organism evidence="4 5">
    <name type="scientific">Angomonas deanei</name>
    <dbReference type="NCBI Taxonomy" id="59799"/>
    <lineage>
        <taxon>Eukaryota</taxon>
        <taxon>Discoba</taxon>
        <taxon>Euglenozoa</taxon>
        <taxon>Kinetoplastea</taxon>
        <taxon>Metakinetoplastina</taxon>
        <taxon>Trypanosomatida</taxon>
        <taxon>Trypanosomatidae</taxon>
        <taxon>Strigomonadinae</taxon>
        <taxon>Angomonas</taxon>
    </lineage>
</organism>
<protein>
    <recommendedName>
        <fullName evidence="6">Tetratricopeptide repeat</fullName>
    </recommendedName>
</protein>
<dbReference type="InterPro" id="IPR011990">
    <property type="entry name" value="TPR-like_helical_dom_sf"/>
</dbReference>
<dbReference type="Gene3D" id="1.25.40.10">
    <property type="entry name" value="Tetratricopeptide repeat domain"/>
    <property type="match status" value="1"/>
</dbReference>
<gene>
    <name evidence="4" type="ORF">ADEAN_000915600</name>
</gene>